<name>A0ABD2ZKB7_9GENT</name>
<reference evidence="1 2" key="1">
    <citation type="submission" date="2024-11" db="EMBL/GenBank/DDBJ databases">
        <title>A near-complete genome assembly of Cinchona calisaya.</title>
        <authorList>
            <person name="Lian D.C."/>
            <person name="Zhao X.W."/>
            <person name="Wei L."/>
        </authorList>
    </citation>
    <scope>NUCLEOTIDE SEQUENCE [LARGE SCALE GENOMIC DNA]</scope>
    <source>
        <tissue evidence="1">Nenye</tissue>
    </source>
</reference>
<dbReference type="AlphaFoldDB" id="A0ABD2ZKB7"/>
<dbReference type="Proteomes" id="UP001630127">
    <property type="component" value="Unassembled WGS sequence"/>
</dbReference>
<sequence>MKLNDDAVQMRNQYVSIAPNRLNTFLGTLSVPNNQLDEYIVGRIDYDKNLYGCLLIRESHEQFLRVNIQHVDLSFAVQATFTYAKCVRIECMDLWNNLRHLSASLRLDKAWLWGGEFNVISSLSEYVGRASQCQGTIDDFKLPLQIVE</sequence>
<evidence type="ECO:0000313" key="2">
    <source>
        <dbReference type="Proteomes" id="UP001630127"/>
    </source>
</evidence>
<keyword evidence="2" id="KW-1185">Reference proteome</keyword>
<protein>
    <submittedName>
        <fullName evidence="1">Uncharacterized protein</fullName>
    </submittedName>
</protein>
<proteinExistence type="predicted"/>
<comment type="caution">
    <text evidence="1">The sequence shown here is derived from an EMBL/GenBank/DDBJ whole genome shotgun (WGS) entry which is preliminary data.</text>
</comment>
<organism evidence="1 2">
    <name type="scientific">Cinchona calisaya</name>
    <dbReference type="NCBI Taxonomy" id="153742"/>
    <lineage>
        <taxon>Eukaryota</taxon>
        <taxon>Viridiplantae</taxon>
        <taxon>Streptophyta</taxon>
        <taxon>Embryophyta</taxon>
        <taxon>Tracheophyta</taxon>
        <taxon>Spermatophyta</taxon>
        <taxon>Magnoliopsida</taxon>
        <taxon>eudicotyledons</taxon>
        <taxon>Gunneridae</taxon>
        <taxon>Pentapetalae</taxon>
        <taxon>asterids</taxon>
        <taxon>lamiids</taxon>
        <taxon>Gentianales</taxon>
        <taxon>Rubiaceae</taxon>
        <taxon>Cinchonoideae</taxon>
        <taxon>Cinchoneae</taxon>
        <taxon>Cinchona</taxon>
    </lineage>
</organism>
<accession>A0ABD2ZKB7</accession>
<dbReference type="EMBL" id="JBJUIK010000009">
    <property type="protein sequence ID" value="KAL3518902.1"/>
    <property type="molecule type" value="Genomic_DNA"/>
</dbReference>
<gene>
    <name evidence="1" type="ORF">ACH5RR_021491</name>
</gene>
<evidence type="ECO:0000313" key="1">
    <source>
        <dbReference type="EMBL" id="KAL3518902.1"/>
    </source>
</evidence>